<gene>
    <name evidence="1" type="ORF">ABSL23_15865</name>
</gene>
<dbReference type="RefSeq" id="WP_353635521.1">
    <property type="nucleotide sequence ID" value="NZ_CP159205.1"/>
</dbReference>
<dbReference type="GeneID" id="91110657"/>
<dbReference type="EMBL" id="CP159205">
    <property type="protein sequence ID" value="XCF18203.1"/>
    <property type="molecule type" value="Genomic_DNA"/>
</dbReference>
<accession>A0AAU8CH79</accession>
<dbReference type="KEGG" id="hanx:ABSL23_15865"/>
<proteinExistence type="predicted"/>
<geneLocation type="plasmid" evidence="1">
    <name>pNMX12-1_211</name>
</geneLocation>
<evidence type="ECO:0000313" key="1">
    <source>
        <dbReference type="EMBL" id="XCF18203.1"/>
    </source>
</evidence>
<sequence length="99" mass="11216">MLSEDRPDGPLTGLLHEYGQRLNAAERHTAAEGYSTDAQVVLNSYDRVLHPWLHGRRLPDLLDRYGHPLEHVGFVVGLALGVLRYGPQRLADRLHGRVW</sequence>
<organism evidence="1">
    <name type="scientific">Halobacterium sp. NMX12-1</name>
    <dbReference type="NCBI Taxonomy" id="3166650"/>
    <lineage>
        <taxon>Archaea</taxon>
        <taxon>Methanobacteriati</taxon>
        <taxon>Methanobacteriota</taxon>
        <taxon>Stenosarchaea group</taxon>
        <taxon>Halobacteria</taxon>
        <taxon>Halobacteriales</taxon>
        <taxon>Halobacteriaceae</taxon>
        <taxon>Halobacterium</taxon>
    </lineage>
</organism>
<keyword evidence="1" id="KW-0614">Plasmid</keyword>
<protein>
    <submittedName>
        <fullName evidence="1">Uncharacterized protein</fullName>
    </submittedName>
</protein>
<name>A0AAU8CH79_9EURY</name>
<dbReference type="AlphaFoldDB" id="A0AAU8CH79"/>
<reference evidence="1" key="1">
    <citation type="submission" date="2024-06" db="EMBL/GenBank/DDBJ databases">
        <title>Genome Sequence of an extremely halophilic archaeon isolated from Permian era halite, Salado Formation, Carlsbad, New Mexico: Halobacterium sp. strain NMX12-1.</title>
        <authorList>
            <person name="Sotoa L."/>
            <person name="DasSarma P."/>
            <person name="Anton B.P."/>
            <person name="Vincze T."/>
            <person name="Verma I."/>
            <person name="Eralp B."/>
            <person name="Powers D.W."/>
            <person name="Dozier B.L."/>
            <person name="Roberts R.J."/>
            <person name="DasSarma S."/>
        </authorList>
    </citation>
    <scope>NUCLEOTIDE SEQUENCE</scope>
    <source>
        <strain evidence="1">NMX12-1</strain>
        <plasmid evidence="1">pNMX12-1_211</plasmid>
    </source>
</reference>